<dbReference type="EMBL" id="JYLH01000007">
    <property type="protein sequence ID" value="KRP45492.1"/>
    <property type="molecule type" value="Genomic_DNA"/>
</dbReference>
<accession>A0A0R2YGT4</accession>
<dbReference type="RefSeq" id="WP_057012714.1">
    <property type="nucleotide sequence ID" value="NZ_JYLH01000007.1"/>
</dbReference>
<comment type="caution">
    <text evidence="1">The sequence shown here is derived from an EMBL/GenBank/DDBJ whole genome shotgun (WGS) entry which is preliminary data.</text>
</comment>
<dbReference type="AlphaFoldDB" id="A0A0R2YGT4"/>
<dbReference type="Proteomes" id="UP000051446">
    <property type="component" value="Unassembled WGS sequence"/>
</dbReference>
<sequence>MISLNFTGGTITHDDLSHLQDIAVAKQVDLLKEDMLQVEFAGGLLLDVGWYPEFDAAGGFRINVIKDYDWDLPLMALTAHETPELVEKLAIAQNAIQGELRNPNLGTSAT</sequence>
<evidence type="ECO:0000313" key="1">
    <source>
        <dbReference type="EMBL" id="KRP45492.1"/>
    </source>
</evidence>
<dbReference type="PATRIC" id="fig|75588.4.peg.5202"/>
<name>A0A0R2YGT4_9PSED</name>
<evidence type="ECO:0000313" key="2">
    <source>
        <dbReference type="Proteomes" id="UP000051446"/>
    </source>
</evidence>
<proteinExistence type="predicted"/>
<reference evidence="1 2" key="1">
    <citation type="submission" date="2015-02" db="EMBL/GenBank/DDBJ databases">
        <title>Pseudomonas helleri sp. nov. and Pseudomonas weihenstephanensis sp. nov., isolated from raw cows milk.</title>
        <authorList>
            <person name="von Neubeck M."/>
            <person name="Huptas C."/>
            <person name="Wenning M."/>
            <person name="Scherer S."/>
        </authorList>
    </citation>
    <scope>NUCLEOTIDE SEQUENCE [LARGE SCALE GENOMIC DNA]</scope>
    <source>
        <strain evidence="1 2">DSM 17149</strain>
    </source>
</reference>
<protein>
    <submittedName>
        <fullName evidence="1">Uncharacterized protein</fullName>
    </submittedName>
</protein>
<organism evidence="1 2">
    <name type="scientific">Pseudomonas libanensis</name>
    <dbReference type="NCBI Taxonomy" id="75588"/>
    <lineage>
        <taxon>Bacteria</taxon>
        <taxon>Pseudomonadati</taxon>
        <taxon>Pseudomonadota</taxon>
        <taxon>Gammaproteobacteria</taxon>
        <taxon>Pseudomonadales</taxon>
        <taxon>Pseudomonadaceae</taxon>
        <taxon>Pseudomonas</taxon>
    </lineage>
</organism>
<gene>
    <name evidence="1" type="ORF">TU73_13920</name>
</gene>